<comment type="caution">
    <text evidence="2">The sequence shown here is derived from an EMBL/GenBank/DDBJ whole genome shotgun (WGS) entry which is preliminary data.</text>
</comment>
<gene>
    <name evidence="2" type="ORF">OS493_003585</name>
</gene>
<feature type="transmembrane region" description="Helical" evidence="1">
    <location>
        <begin position="98"/>
        <end position="116"/>
    </location>
</feature>
<evidence type="ECO:0000313" key="3">
    <source>
        <dbReference type="Proteomes" id="UP001163046"/>
    </source>
</evidence>
<keyword evidence="1" id="KW-0472">Membrane</keyword>
<accession>A0A9X0A5R5</accession>
<reference evidence="2" key="1">
    <citation type="submission" date="2023-01" db="EMBL/GenBank/DDBJ databases">
        <title>Genome assembly of the deep-sea coral Lophelia pertusa.</title>
        <authorList>
            <person name="Herrera S."/>
            <person name="Cordes E."/>
        </authorList>
    </citation>
    <scope>NUCLEOTIDE SEQUENCE</scope>
    <source>
        <strain evidence="2">USNM1676648</strain>
        <tissue evidence="2">Polyp</tissue>
    </source>
</reference>
<feature type="transmembrane region" description="Helical" evidence="1">
    <location>
        <begin position="27"/>
        <end position="46"/>
    </location>
</feature>
<keyword evidence="1" id="KW-1133">Transmembrane helix</keyword>
<dbReference type="EMBL" id="MU825397">
    <property type="protein sequence ID" value="KAJ7393916.1"/>
    <property type="molecule type" value="Genomic_DNA"/>
</dbReference>
<name>A0A9X0A5R5_9CNID</name>
<sequence>MEDASVMQLAEDMMKFMLSGLPHRKSSIAVVICGALQILVAFIIVIKPSYIHNFLGLDPFQGHADGLLSAYFFMLIVHGTLSTLGGTADGLSFNIACAFYRLAIGIPLLIILAVAGQIEVSLMMFASSLDLIFAVLIIISLRFEGQIEAGKYE</sequence>
<dbReference type="Proteomes" id="UP001163046">
    <property type="component" value="Unassembled WGS sequence"/>
</dbReference>
<organism evidence="2 3">
    <name type="scientific">Desmophyllum pertusum</name>
    <dbReference type="NCBI Taxonomy" id="174260"/>
    <lineage>
        <taxon>Eukaryota</taxon>
        <taxon>Metazoa</taxon>
        <taxon>Cnidaria</taxon>
        <taxon>Anthozoa</taxon>
        <taxon>Hexacorallia</taxon>
        <taxon>Scleractinia</taxon>
        <taxon>Caryophylliina</taxon>
        <taxon>Caryophylliidae</taxon>
        <taxon>Desmophyllum</taxon>
    </lineage>
</organism>
<feature type="transmembrane region" description="Helical" evidence="1">
    <location>
        <begin position="66"/>
        <end position="86"/>
    </location>
</feature>
<evidence type="ECO:0000313" key="2">
    <source>
        <dbReference type="EMBL" id="KAJ7393916.1"/>
    </source>
</evidence>
<feature type="transmembrane region" description="Helical" evidence="1">
    <location>
        <begin position="122"/>
        <end position="143"/>
    </location>
</feature>
<proteinExistence type="predicted"/>
<protein>
    <submittedName>
        <fullName evidence="2">Uncharacterized protein</fullName>
    </submittedName>
</protein>
<keyword evidence="1" id="KW-0812">Transmembrane</keyword>
<evidence type="ECO:0000256" key="1">
    <source>
        <dbReference type="SAM" id="Phobius"/>
    </source>
</evidence>
<dbReference type="AlphaFoldDB" id="A0A9X0A5R5"/>
<keyword evidence="3" id="KW-1185">Reference proteome</keyword>